<dbReference type="EMBL" id="JACSDY010000014">
    <property type="protein sequence ID" value="KAF7409390.1"/>
    <property type="molecule type" value="Genomic_DNA"/>
</dbReference>
<reference evidence="1" key="1">
    <citation type="journal article" date="2020" name="G3 (Bethesda)">
        <title>High-Quality Assemblies for Three Invasive Social Wasps from the &lt;i&gt;Vespula&lt;/i&gt; Genus.</title>
        <authorList>
            <person name="Harrop T.W.R."/>
            <person name="Guhlin J."/>
            <person name="McLaughlin G.M."/>
            <person name="Permina E."/>
            <person name="Stockwell P."/>
            <person name="Gilligan J."/>
            <person name="Le Lec M.F."/>
            <person name="Gruber M.A.M."/>
            <person name="Quinn O."/>
            <person name="Lovegrove M."/>
            <person name="Duncan E.J."/>
            <person name="Remnant E.J."/>
            <person name="Van Eeckhoven J."/>
            <person name="Graham B."/>
            <person name="Knapp R.A."/>
            <person name="Langford K.W."/>
            <person name="Kronenberg Z."/>
            <person name="Press M.O."/>
            <person name="Eacker S.M."/>
            <person name="Wilson-Rankin E.E."/>
            <person name="Purcell J."/>
            <person name="Lester P.J."/>
            <person name="Dearden P.K."/>
        </authorList>
    </citation>
    <scope>NUCLEOTIDE SEQUENCE</scope>
    <source>
        <strain evidence="1">Volc-1</strain>
    </source>
</reference>
<keyword evidence="2" id="KW-1185">Reference proteome</keyword>
<comment type="caution">
    <text evidence="1">The sequence shown here is derived from an EMBL/GenBank/DDBJ whole genome shotgun (WGS) entry which is preliminary data.</text>
</comment>
<dbReference type="AlphaFoldDB" id="A0A834KMI1"/>
<organism evidence="1 2">
    <name type="scientific">Vespula pensylvanica</name>
    <name type="common">Western yellow jacket</name>
    <name type="synonym">Wasp</name>
    <dbReference type="NCBI Taxonomy" id="30213"/>
    <lineage>
        <taxon>Eukaryota</taxon>
        <taxon>Metazoa</taxon>
        <taxon>Ecdysozoa</taxon>
        <taxon>Arthropoda</taxon>
        <taxon>Hexapoda</taxon>
        <taxon>Insecta</taxon>
        <taxon>Pterygota</taxon>
        <taxon>Neoptera</taxon>
        <taxon>Endopterygota</taxon>
        <taxon>Hymenoptera</taxon>
        <taxon>Apocrita</taxon>
        <taxon>Aculeata</taxon>
        <taxon>Vespoidea</taxon>
        <taxon>Vespidae</taxon>
        <taxon>Vespinae</taxon>
        <taxon>Vespula</taxon>
    </lineage>
</organism>
<proteinExistence type="predicted"/>
<name>A0A834KMI1_VESPE</name>
<evidence type="ECO:0000313" key="2">
    <source>
        <dbReference type="Proteomes" id="UP000600918"/>
    </source>
</evidence>
<accession>A0A834KMI1</accession>
<gene>
    <name evidence="1" type="ORF">H0235_014242</name>
</gene>
<evidence type="ECO:0000313" key="1">
    <source>
        <dbReference type="EMBL" id="KAF7409390.1"/>
    </source>
</evidence>
<dbReference type="Proteomes" id="UP000600918">
    <property type="component" value="Unassembled WGS sequence"/>
</dbReference>
<sequence>MNTIQEILRLKEDLSSILTALVHEKKIPMKHKFCHGNGRTAICIRRIDPSIIYQKIHFIRAQIFSPSGLVRPAIIQAKIRFLITDVTRVKLHGFCDTSGK</sequence>
<protein>
    <submittedName>
        <fullName evidence="1">Uncharacterized protein</fullName>
    </submittedName>
</protein>